<protein>
    <recommendedName>
        <fullName evidence="3">ATP-binding protein</fullName>
    </recommendedName>
</protein>
<proteinExistence type="predicted"/>
<dbReference type="Proteomes" id="UP001597073">
    <property type="component" value="Unassembled WGS sequence"/>
</dbReference>
<sequence length="1411" mass="164205">MTTINQVNFSGLQPFNHKATRSFELLVYQLAKKEFGHLGNFTPIAGDGGDGGIEFYLQLANGETWGWQCKFYEDNGRLSHAGRIKSIENSLETACKNYPGMTQWTLCLRTDLTIGLTNKKGEKQLGELDWFHDTLPLKIPAGRGLTLKFQGESEIVSALADPKSYGLRQFFFGELEINQDWFKAKCEHALNKTREKYDPYLHTIGDYQHSLIDSALLNPDYKDLVERLFADIPKSINEIQKEIEEFTQGYSHNPEEKELRNRVIQYFSRFTVVYQKQHAWFNRVMDCIKEFDLNQYNQLIKPDGSDQEAYNYLKEFPIADFKDGSTLKSIANDIYNSLRRYFENYDRVVRNYLHQTTNYMIFVGNAAAGKTHVSCDIVYKRLEKGLPAIFLTGDSFNNESNLAEAFLKLLDVPKTYSLSDLLAVMDNYGKVHGAKIPIVIDGLNETIYGRYFSTIWRDHLATFYNMVAKTENLVLVTTCRSSYKDTIWDNSYRHYFHYLERFDYDIIREAVDKYFNKYRISADLTFANLYRFERPIFLRVFCEIKNPEWRTGKEVRVNIDSDSNDELFGLYFQRVNEKLLRTSHLLRKNEPFVLQCMNKLAAYLWNNSLREIPIDDYYRLLDGDQPYEQGNSKADLLIDEGLMLTRDIREAGEFVSLTFELIAGFIIAKYLVSSQTEDYFKPGGEFHQKVREGNPHPLYENIVQEVALLLPQYKTSMLHDFYGPTDDAYIHDESVRNLWRLHGRYIRPADIGIIKSYFSAAEENRKTIVSLFRITLTEKDHPLNSKMLSSLLFNISVKDRDLSWSEHLRSESYEYLPLLEEIIRECKKADIGTEAGERLHLLMAYVEWFLTTTDRKLRDMATKALYYYGCRFPKAFAAMVFASLACNDPYVWERMLAALYGVTLSRQKPSDADFQTGELSEIALNLYNLMFRKKAPHYTSHVLARDYASRIIKAAIHYNPTGLASQIPAVDINTPFKQSKTLKFKVVKGADKIYRGPMRMDFSNYTLGGLVKDGFSYKNPAEKTKVRGQVFHRVYELGWSMEDFETIDKHIEDLGGYDRQRPAVERYGKKYCWIAYFELAGYREDMGLLEDDIFKDFRSSAADIDPCFPEMPKESNFNINDLLGDRSIPLAEWLKIKDLPPIENCLRTTEGGHEWICMDGYINQVDNLYDRARFTFIRGLIVKQEDMEKFMPLFLKQRLGGRWIPEILQNHYSFSGELYLDHAASYSNIAEMSFELSRKKKRVKEGEEGYFPKMNSKIEGNHLIFTTTKPKSMVVDAITSAKFKALIPVMEYAWSNNDFVNNIGHYTILSKELARDMQLYPQPSSFELITSQEEQATLYKESFTAESRKYRLAFLRKDLLDEYLNTSKSCLVWGIWGEKEPKFDFEYRTVFNKENGIDGYFEFQDVKIYGG</sequence>
<accession>A0ABW2ZMD0</accession>
<gene>
    <name evidence="1" type="ORF">ACFQZI_20010</name>
</gene>
<comment type="caution">
    <text evidence="1">The sequence shown here is derived from an EMBL/GenBank/DDBJ whole genome shotgun (WGS) entry which is preliminary data.</text>
</comment>
<evidence type="ECO:0000313" key="2">
    <source>
        <dbReference type="Proteomes" id="UP001597073"/>
    </source>
</evidence>
<name>A0ABW2ZMD0_9SPHI</name>
<evidence type="ECO:0000313" key="1">
    <source>
        <dbReference type="EMBL" id="MFD0767150.1"/>
    </source>
</evidence>
<reference evidence="2" key="1">
    <citation type="journal article" date="2019" name="Int. J. Syst. Evol. Microbiol.">
        <title>The Global Catalogue of Microorganisms (GCM) 10K type strain sequencing project: providing services to taxonomists for standard genome sequencing and annotation.</title>
        <authorList>
            <consortium name="The Broad Institute Genomics Platform"/>
            <consortium name="The Broad Institute Genome Sequencing Center for Infectious Disease"/>
            <person name="Wu L."/>
            <person name="Ma J."/>
        </authorList>
    </citation>
    <scope>NUCLEOTIDE SEQUENCE [LARGE SCALE GENOMIC DNA]</scope>
    <source>
        <strain evidence="2">CCUG 60742</strain>
    </source>
</reference>
<dbReference type="RefSeq" id="WP_377145677.1">
    <property type="nucleotide sequence ID" value="NZ_JBHTIA010000024.1"/>
</dbReference>
<evidence type="ECO:0008006" key="3">
    <source>
        <dbReference type="Google" id="ProtNLM"/>
    </source>
</evidence>
<dbReference type="EMBL" id="JBHTIA010000024">
    <property type="protein sequence ID" value="MFD0767150.1"/>
    <property type="molecule type" value="Genomic_DNA"/>
</dbReference>
<organism evidence="1 2">
    <name type="scientific">Mucilaginibacter lutimaris</name>
    <dbReference type="NCBI Taxonomy" id="931629"/>
    <lineage>
        <taxon>Bacteria</taxon>
        <taxon>Pseudomonadati</taxon>
        <taxon>Bacteroidota</taxon>
        <taxon>Sphingobacteriia</taxon>
        <taxon>Sphingobacteriales</taxon>
        <taxon>Sphingobacteriaceae</taxon>
        <taxon>Mucilaginibacter</taxon>
    </lineage>
</organism>
<keyword evidence="2" id="KW-1185">Reference proteome</keyword>